<dbReference type="InterPro" id="IPR036597">
    <property type="entry name" value="Fido-like_dom_sf"/>
</dbReference>
<reference evidence="2" key="2">
    <citation type="submission" date="2019-03" db="EMBL/GenBank/DDBJ databases">
        <authorList>
            <person name="Chen S.-C."/>
            <person name="Wu S.-Y."/>
            <person name="Lai M.-C."/>
        </authorList>
    </citation>
    <scope>NUCLEOTIDE SEQUENCE</scope>
    <source>
        <strain evidence="2">ML15</strain>
    </source>
</reference>
<dbReference type="PIRSF" id="PIRSF038925">
    <property type="entry name" value="AMP-prot_trans"/>
    <property type="match status" value="1"/>
</dbReference>
<protein>
    <submittedName>
        <fullName evidence="2">Fic family protein</fullName>
    </submittedName>
</protein>
<gene>
    <name evidence="2" type="ORF">E2N92_05545</name>
</gene>
<accession>A0A8G1A3B4</accession>
<dbReference type="KEGG" id="mfk:E2N92_05545"/>
<dbReference type="InterPro" id="IPR036388">
    <property type="entry name" value="WH-like_DNA-bd_sf"/>
</dbReference>
<reference evidence="2" key="1">
    <citation type="journal article" date="2005" name="Int. J. Syst. Evol. Microbiol.">
        <title>Methanofollis formosanus sp. nov., isolated from a fish pond.</title>
        <authorList>
            <person name="Wu S.Y."/>
            <person name="Chen S.C."/>
            <person name="Lai M.C."/>
        </authorList>
    </citation>
    <scope>NUCLEOTIDE SEQUENCE</scope>
    <source>
        <strain evidence="2">ML15</strain>
    </source>
</reference>
<dbReference type="InterPro" id="IPR040198">
    <property type="entry name" value="Fido_containing"/>
</dbReference>
<dbReference type="Gene3D" id="1.10.3290.10">
    <property type="entry name" value="Fido-like domain"/>
    <property type="match status" value="1"/>
</dbReference>
<proteinExistence type="predicted"/>
<dbReference type="Proteomes" id="UP000826709">
    <property type="component" value="Chromosome"/>
</dbReference>
<dbReference type="PANTHER" id="PTHR13504:SF38">
    <property type="entry name" value="FIDO DOMAIN-CONTAINING PROTEIN"/>
    <property type="match status" value="1"/>
</dbReference>
<evidence type="ECO:0000313" key="2">
    <source>
        <dbReference type="EMBL" id="QYZ80407.1"/>
    </source>
</evidence>
<dbReference type="EMBL" id="CP037968">
    <property type="protein sequence ID" value="QYZ80407.1"/>
    <property type="molecule type" value="Genomic_DNA"/>
</dbReference>
<dbReference type="PROSITE" id="PS51459">
    <property type="entry name" value="FIDO"/>
    <property type="match status" value="1"/>
</dbReference>
<feature type="domain" description="Fido" evidence="1">
    <location>
        <begin position="124"/>
        <end position="275"/>
    </location>
</feature>
<dbReference type="OrthoDB" id="350952at2157"/>
<evidence type="ECO:0000259" key="1">
    <source>
        <dbReference type="PROSITE" id="PS51459"/>
    </source>
</evidence>
<dbReference type="Pfam" id="PF02661">
    <property type="entry name" value="Fic"/>
    <property type="match status" value="1"/>
</dbReference>
<dbReference type="SUPFAM" id="SSF140931">
    <property type="entry name" value="Fic-like"/>
    <property type="match status" value="1"/>
</dbReference>
<organism evidence="2 3">
    <name type="scientific">Methanofollis formosanus</name>
    <dbReference type="NCBI Taxonomy" id="299308"/>
    <lineage>
        <taxon>Archaea</taxon>
        <taxon>Methanobacteriati</taxon>
        <taxon>Methanobacteriota</taxon>
        <taxon>Stenosarchaea group</taxon>
        <taxon>Methanomicrobia</taxon>
        <taxon>Methanomicrobiales</taxon>
        <taxon>Methanomicrobiaceae</taxon>
        <taxon>Methanofollis</taxon>
    </lineage>
</organism>
<dbReference type="InterPro" id="IPR026287">
    <property type="entry name" value="SoFic-like"/>
</dbReference>
<dbReference type="Pfam" id="PF13412">
    <property type="entry name" value="HTH_24"/>
    <property type="match status" value="1"/>
</dbReference>
<dbReference type="Gene3D" id="1.10.10.10">
    <property type="entry name" value="Winged helix-like DNA-binding domain superfamily/Winged helix DNA-binding domain"/>
    <property type="match status" value="1"/>
</dbReference>
<dbReference type="SUPFAM" id="SSF46785">
    <property type="entry name" value="Winged helix' DNA-binding domain"/>
    <property type="match status" value="1"/>
</dbReference>
<sequence>MSERAGTFVPQKGGYAAFVPKPLPPPDLDLDESLLLLLSKADTALARLDGVIQVLPNPDLFVAMYIKKEALLSSQIEGTQASLRGVLEFEADLQPEENINEVREVVNYIKAMGHGMEELDFSEFTVDLLNEIHRFLIQGTRGGFKKPGTIRTEQNWIGVMGTPIQDALYVPPPPEKVPELMHNLELFIQQQDKIPLLIKASLIHAQFESIHPYIDGNGRMGRLLITFFLYYKGMLSKPLLYLSFYLKKHQQEYYQILNDVRYDGNWEKWIAFFLTGVIETSTNSVETAKKIIDLRSDLVTTLLEKNIGGVIALKFIDVLFETPLITISRAAEALGVSRQTANALVKKFEDAGIVVEITGNKRYKRYMFGDYLRIIQEGTYR</sequence>
<name>A0A8G1A3B4_9EURY</name>
<dbReference type="Pfam" id="PF13784">
    <property type="entry name" value="Fic_N"/>
    <property type="match status" value="1"/>
</dbReference>
<dbReference type="AlphaFoldDB" id="A0A8G1A3B4"/>
<evidence type="ECO:0000313" key="3">
    <source>
        <dbReference type="Proteomes" id="UP000826709"/>
    </source>
</evidence>
<dbReference type="PANTHER" id="PTHR13504">
    <property type="entry name" value="FIDO DOMAIN-CONTAINING PROTEIN DDB_G0283145"/>
    <property type="match status" value="1"/>
</dbReference>
<dbReference type="InterPro" id="IPR025758">
    <property type="entry name" value="Fic/DOC_N"/>
</dbReference>
<keyword evidence="3" id="KW-1185">Reference proteome</keyword>
<dbReference type="InterPro" id="IPR003812">
    <property type="entry name" value="Fido"/>
</dbReference>
<dbReference type="InterPro" id="IPR036390">
    <property type="entry name" value="WH_DNA-bd_sf"/>
</dbReference>